<dbReference type="AlphaFoldDB" id="A0A919C4V8"/>
<proteinExistence type="predicted"/>
<gene>
    <name evidence="2" type="ORF">GCM10018980_17990</name>
</gene>
<reference evidence="3" key="1">
    <citation type="journal article" date="2019" name="Int. J. Syst. Evol. Microbiol.">
        <title>The Global Catalogue of Microorganisms (GCM) 10K type strain sequencing project: providing services to taxonomists for standard genome sequencing and annotation.</title>
        <authorList>
            <consortium name="The Broad Institute Genomics Platform"/>
            <consortium name="The Broad Institute Genome Sequencing Center for Infectious Disease"/>
            <person name="Wu L."/>
            <person name="Ma J."/>
        </authorList>
    </citation>
    <scope>NUCLEOTIDE SEQUENCE [LARGE SCALE GENOMIC DNA]</scope>
    <source>
        <strain evidence="3">JCM 4253</strain>
    </source>
</reference>
<dbReference type="Proteomes" id="UP000619355">
    <property type="component" value="Unassembled WGS sequence"/>
</dbReference>
<keyword evidence="3" id="KW-1185">Reference proteome</keyword>
<feature type="chain" id="PRO_5036765853" description="Secreted protein" evidence="1">
    <location>
        <begin position="26"/>
        <end position="171"/>
    </location>
</feature>
<evidence type="ECO:0008006" key="4">
    <source>
        <dbReference type="Google" id="ProtNLM"/>
    </source>
</evidence>
<evidence type="ECO:0000313" key="2">
    <source>
        <dbReference type="EMBL" id="GHG42332.1"/>
    </source>
</evidence>
<accession>A0A919C4V8</accession>
<evidence type="ECO:0000256" key="1">
    <source>
        <dbReference type="SAM" id="SignalP"/>
    </source>
</evidence>
<feature type="signal peptide" evidence="1">
    <location>
        <begin position="1"/>
        <end position="25"/>
    </location>
</feature>
<dbReference type="RefSeq" id="WP_189980022.1">
    <property type="nucleotide sequence ID" value="NZ_BNBF01000004.1"/>
</dbReference>
<comment type="caution">
    <text evidence="2">The sequence shown here is derived from an EMBL/GenBank/DDBJ whole genome shotgun (WGS) entry which is preliminary data.</text>
</comment>
<sequence>MRKTLITAVCLAAAGTLALAGPASAATNTSDFTVTFPDKRPATTYYVANEAKLVSGQISAKSHVSWQILDDQVVDLSKRFTSFKITTRLESRPGKDNPDAIEASRTCDLTKLVNDNYTWFLDEPASICTVPSTLYDGDVWWSSDSTVVYDIEGDGQGPITKQLLGSPLIHG</sequence>
<protein>
    <recommendedName>
        <fullName evidence="4">Secreted protein</fullName>
    </recommendedName>
</protein>
<keyword evidence="1" id="KW-0732">Signal</keyword>
<name>A0A919C4V8_9ACTN</name>
<organism evidence="2 3">
    <name type="scientific">Streptomyces capoamus</name>
    <dbReference type="NCBI Taxonomy" id="68183"/>
    <lineage>
        <taxon>Bacteria</taxon>
        <taxon>Bacillati</taxon>
        <taxon>Actinomycetota</taxon>
        <taxon>Actinomycetes</taxon>
        <taxon>Kitasatosporales</taxon>
        <taxon>Streptomycetaceae</taxon>
        <taxon>Streptomyces</taxon>
    </lineage>
</organism>
<evidence type="ECO:0000313" key="3">
    <source>
        <dbReference type="Proteomes" id="UP000619355"/>
    </source>
</evidence>
<dbReference type="EMBL" id="BNBF01000004">
    <property type="protein sequence ID" value="GHG42332.1"/>
    <property type="molecule type" value="Genomic_DNA"/>
</dbReference>